<keyword evidence="18" id="KW-1185">Reference proteome</keyword>
<dbReference type="Pfam" id="PF08448">
    <property type="entry name" value="PAS_4"/>
    <property type="match status" value="1"/>
</dbReference>
<dbReference type="InterPro" id="IPR003661">
    <property type="entry name" value="HisK_dim/P_dom"/>
</dbReference>
<feature type="domain" description="PAC" evidence="16">
    <location>
        <begin position="325"/>
        <end position="377"/>
    </location>
</feature>
<evidence type="ECO:0000259" key="16">
    <source>
        <dbReference type="PROSITE" id="PS50113"/>
    </source>
</evidence>
<evidence type="ECO:0000259" key="15">
    <source>
        <dbReference type="PROSITE" id="PS50110"/>
    </source>
</evidence>
<feature type="modified residue" description="4-aspartylphosphate" evidence="11">
    <location>
        <position position="689"/>
    </location>
</feature>
<evidence type="ECO:0000256" key="9">
    <source>
        <dbReference type="ARBA" id="ARBA00064003"/>
    </source>
</evidence>
<keyword evidence="3 11" id="KW-0597">Phosphoprotein</keyword>
<feature type="transmembrane region" description="Helical" evidence="13">
    <location>
        <begin position="7"/>
        <end position="27"/>
    </location>
</feature>
<evidence type="ECO:0000313" key="17">
    <source>
        <dbReference type="EMBL" id="NDY55561.1"/>
    </source>
</evidence>
<dbReference type="FunFam" id="3.30.565.10:FF:000010">
    <property type="entry name" value="Sensor histidine kinase RcsC"/>
    <property type="match status" value="1"/>
</dbReference>
<keyword evidence="7" id="KW-0067">ATP-binding</keyword>
<keyword evidence="5" id="KW-0547">Nucleotide-binding</keyword>
<dbReference type="InterPro" id="IPR003594">
    <property type="entry name" value="HATPase_dom"/>
</dbReference>
<dbReference type="InterPro" id="IPR011006">
    <property type="entry name" value="CheY-like_superfamily"/>
</dbReference>
<keyword evidence="12" id="KW-0175">Coiled coil</keyword>
<dbReference type="Gene3D" id="1.10.287.130">
    <property type="match status" value="1"/>
</dbReference>
<dbReference type="InterPro" id="IPR036097">
    <property type="entry name" value="HisK_dim/P_sf"/>
</dbReference>
<keyword evidence="13" id="KW-1133">Transmembrane helix</keyword>
<dbReference type="PANTHER" id="PTHR45339:SF1">
    <property type="entry name" value="HYBRID SIGNAL TRANSDUCTION HISTIDINE KINASE J"/>
    <property type="match status" value="1"/>
</dbReference>
<comment type="catalytic activity">
    <reaction evidence="1">
        <text>ATP + protein L-histidine = ADP + protein N-phospho-L-histidine.</text>
        <dbReference type="EC" id="2.7.13.3"/>
    </reaction>
</comment>
<dbReference type="SUPFAM" id="SSF52172">
    <property type="entry name" value="CheY-like"/>
    <property type="match status" value="1"/>
</dbReference>
<evidence type="ECO:0000256" key="5">
    <source>
        <dbReference type="ARBA" id="ARBA00022741"/>
    </source>
</evidence>
<dbReference type="PROSITE" id="PS50113">
    <property type="entry name" value="PAC"/>
    <property type="match status" value="1"/>
</dbReference>
<evidence type="ECO:0000256" key="3">
    <source>
        <dbReference type="ARBA" id="ARBA00022553"/>
    </source>
</evidence>
<dbReference type="InterPro" id="IPR035965">
    <property type="entry name" value="PAS-like_dom_sf"/>
</dbReference>
<dbReference type="InterPro" id="IPR021796">
    <property type="entry name" value="Tll0287-like_dom"/>
</dbReference>
<feature type="domain" description="Histidine kinase" evidence="14">
    <location>
        <begin position="395"/>
        <end position="617"/>
    </location>
</feature>
<proteinExistence type="predicted"/>
<dbReference type="GO" id="GO:0000155">
    <property type="term" value="F:phosphorelay sensor kinase activity"/>
    <property type="evidence" value="ECO:0007669"/>
    <property type="project" value="InterPro"/>
</dbReference>
<dbReference type="Gene3D" id="3.40.50.2300">
    <property type="match status" value="1"/>
</dbReference>
<dbReference type="PROSITE" id="PS50110">
    <property type="entry name" value="RESPONSE_REGULATORY"/>
    <property type="match status" value="1"/>
</dbReference>
<dbReference type="Pfam" id="PF02518">
    <property type="entry name" value="HATPase_c"/>
    <property type="match status" value="1"/>
</dbReference>
<evidence type="ECO:0000256" key="1">
    <source>
        <dbReference type="ARBA" id="ARBA00000085"/>
    </source>
</evidence>
<dbReference type="InterPro" id="IPR001789">
    <property type="entry name" value="Sig_transdc_resp-reg_receiver"/>
</dbReference>
<dbReference type="PROSITE" id="PS50109">
    <property type="entry name" value="HIS_KIN"/>
    <property type="match status" value="1"/>
</dbReference>
<dbReference type="GO" id="GO:0005524">
    <property type="term" value="F:ATP binding"/>
    <property type="evidence" value="ECO:0007669"/>
    <property type="project" value="UniProtKB-KW"/>
</dbReference>
<evidence type="ECO:0000256" key="4">
    <source>
        <dbReference type="ARBA" id="ARBA00022679"/>
    </source>
</evidence>
<dbReference type="RefSeq" id="WP_163300617.1">
    <property type="nucleotide sequence ID" value="NZ_JAAGRQ010000006.1"/>
</dbReference>
<dbReference type="SMART" id="SM00448">
    <property type="entry name" value="REC"/>
    <property type="match status" value="1"/>
</dbReference>
<dbReference type="NCBIfam" id="TIGR00229">
    <property type="entry name" value="sensory_box"/>
    <property type="match status" value="1"/>
</dbReference>
<dbReference type="PRINTS" id="PR00344">
    <property type="entry name" value="BCTRLSENSOR"/>
</dbReference>
<feature type="transmembrane region" description="Helical" evidence="13">
    <location>
        <begin position="218"/>
        <end position="238"/>
    </location>
</feature>
<dbReference type="SUPFAM" id="SSF47384">
    <property type="entry name" value="Homodimeric domain of signal transducing histidine kinase"/>
    <property type="match status" value="1"/>
</dbReference>
<dbReference type="PANTHER" id="PTHR45339">
    <property type="entry name" value="HYBRID SIGNAL TRANSDUCTION HISTIDINE KINASE J"/>
    <property type="match status" value="1"/>
</dbReference>
<evidence type="ECO:0000256" key="7">
    <source>
        <dbReference type="ARBA" id="ARBA00022840"/>
    </source>
</evidence>
<dbReference type="Gene3D" id="3.30.450.20">
    <property type="entry name" value="PAS domain"/>
    <property type="match status" value="1"/>
</dbReference>
<dbReference type="CDD" id="cd17546">
    <property type="entry name" value="REC_hyHK_CKI1_RcsC-like"/>
    <property type="match status" value="1"/>
</dbReference>
<dbReference type="Pfam" id="PF11845">
    <property type="entry name" value="Tll0287-like"/>
    <property type="match status" value="1"/>
</dbReference>
<dbReference type="SMART" id="SM00387">
    <property type="entry name" value="HATPase_c"/>
    <property type="match status" value="1"/>
</dbReference>
<dbReference type="Pfam" id="PF00072">
    <property type="entry name" value="Response_reg"/>
    <property type="match status" value="1"/>
</dbReference>
<protein>
    <recommendedName>
        <fullName evidence="10">Sensory/regulatory protein RpfC</fullName>
        <ecNumber evidence="2">2.7.13.3</ecNumber>
    </recommendedName>
</protein>
<gene>
    <name evidence="17" type="ORF">G3N56_02220</name>
</gene>
<dbReference type="InterPro" id="IPR004358">
    <property type="entry name" value="Sig_transdc_His_kin-like_C"/>
</dbReference>
<accession>A0A7K3NH83</accession>
<evidence type="ECO:0000256" key="13">
    <source>
        <dbReference type="SAM" id="Phobius"/>
    </source>
</evidence>
<dbReference type="Gene3D" id="3.30.565.10">
    <property type="entry name" value="Histidine kinase-like ATPase, C-terminal domain"/>
    <property type="match status" value="1"/>
</dbReference>
<dbReference type="Pfam" id="PF00512">
    <property type="entry name" value="HisKA"/>
    <property type="match status" value="1"/>
</dbReference>
<dbReference type="CDD" id="cd00082">
    <property type="entry name" value="HisKA"/>
    <property type="match status" value="1"/>
</dbReference>
<evidence type="ECO:0000256" key="11">
    <source>
        <dbReference type="PROSITE-ProRule" id="PRU00169"/>
    </source>
</evidence>
<dbReference type="EMBL" id="JAAGRQ010000006">
    <property type="protein sequence ID" value="NDY55561.1"/>
    <property type="molecule type" value="Genomic_DNA"/>
</dbReference>
<evidence type="ECO:0000256" key="8">
    <source>
        <dbReference type="ARBA" id="ARBA00023012"/>
    </source>
</evidence>
<dbReference type="InterPro" id="IPR005467">
    <property type="entry name" value="His_kinase_dom"/>
</dbReference>
<dbReference type="SMART" id="SM00086">
    <property type="entry name" value="PAC"/>
    <property type="match status" value="1"/>
</dbReference>
<dbReference type="Gene3D" id="3.30.450.290">
    <property type="match status" value="1"/>
</dbReference>
<evidence type="ECO:0000256" key="12">
    <source>
        <dbReference type="SAM" id="Coils"/>
    </source>
</evidence>
<keyword evidence="13" id="KW-0812">Transmembrane</keyword>
<evidence type="ECO:0000256" key="2">
    <source>
        <dbReference type="ARBA" id="ARBA00012438"/>
    </source>
</evidence>
<reference evidence="17 18" key="1">
    <citation type="submission" date="2020-02" db="EMBL/GenBank/DDBJ databases">
        <title>Comparative genomics of sulfur disproportionating microorganisms.</title>
        <authorList>
            <person name="Ward L.M."/>
            <person name="Bertran E."/>
            <person name="Johnston D.T."/>
        </authorList>
    </citation>
    <scope>NUCLEOTIDE SEQUENCE [LARGE SCALE GENOMIC DNA]</scope>
    <source>
        <strain evidence="17 18">DSM 3696</strain>
    </source>
</reference>
<dbReference type="InterPro" id="IPR036890">
    <property type="entry name" value="HATPase_C_sf"/>
</dbReference>
<dbReference type="FunFam" id="1.10.287.130:FF:000002">
    <property type="entry name" value="Two-component osmosensing histidine kinase"/>
    <property type="match status" value="1"/>
</dbReference>
<organism evidence="17 18">
    <name type="scientific">Desulfolutivibrio sulfodismutans</name>
    <dbReference type="NCBI Taxonomy" id="63561"/>
    <lineage>
        <taxon>Bacteria</taxon>
        <taxon>Pseudomonadati</taxon>
        <taxon>Thermodesulfobacteriota</taxon>
        <taxon>Desulfovibrionia</taxon>
        <taxon>Desulfovibrionales</taxon>
        <taxon>Desulfovibrionaceae</taxon>
        <taxon>Desulfolutivibrio</taxon>
    </lineage>
</organism>
<dbReference type="CDD" id="cd00130">
    <property type="entry name" value="PAS"/>
    <property type="match status" value="1"/>
</dbReference>
<keyword evidence="8" id="KW-0902">Two-component regulatory system</keyword>
<dbReference type="InterPro" id="IPR000014">
    <property type="entry name" value="PAS"/>
</dbReference>
<feature type="coiled-coil region" evidence="12">
    <location>
        <begin position="368"/>
        <end position="395"/>
    </location>
</feature>
<evidence type="ECO:0000259" key="14">
    <source>
        <dbReference type="PROSITE" id="PS50109"/>
    </source>
</evidence>
<dbReference type="SMART" id="SM00091">
    <property type="entry name" value="PAS"/>
    <property type="match status" value="1"/>
</dbReference>
<dbReference type="InterPro" id="IPR013656">
    <property type="entry name" value="PAS_4"/>
</dbReference>
<dbReference type="EC" id="2.7.13.3" evidence="2"/>
<dbReference type="SUPFAM" id="SSF55874">
    <property type="entry name" value="ATPase domain of HSP90 chaperone/DNA topoisomerase II/histidine kinase"/>
    <property type="match status" value="1"/>
</dbReference>
<dbReference type="SUPFAM" id="SSF55785">
    <property type="entry name" value="PYP-like sensor domain (PAS domain)"/>
    <property type="match status" value="1"/>
</dbReference>
<evidence type="ECO:0000256" key="6">
    <source>
        <dbReference type="ARBA" id="ARBA00022777"/>
    </source>
</evidence>
<dbReference type="InterPro" id="IPR001610">
    <property type="entry name" value="PAC"/>
</dbReference>
<dbReference type="SMART" id="SM00388">
    <property type="entry name" value="HisKA"/>
    <property type="match status" value="1"/>
</dbReference>
<dbReference type="AlphaFoldDB" id="A0A7K3NH83"/>
<dbReference type="CDD" id="cd16922">
    <property type="entry name" value="HATPase_EvgS-ArcB-TorS-like"/>
    <property type="match status" value="1"/>
</dbReference>
<comment type="caution">
    <text evidence="17">The sequence shown here is derived from an EMBL/GenBank/DDBJ whole genome shotgun (WGS) entry which is preliminary data.</text>
</comment>
<feature type="domain" description="Response regulatory" evidence="15">
    <location>
        <begin position="640"/>
        <end position="759"/>
    </location>
</feature>
<keyword evidence="6" id="KW-0418">Kinase</keyword>
<dbReference type="Proteomes" id="UP000469724">
    <property type="component" value="Unassembled WGS sequence"/>
</dbReference>
<comment type="subunit">
    <text evidence="9">At low DSF concentrations, interacts with RpfF.</text>
</comment>
<dbReference type="InterPro" id="IPR000700">
    <property type="entry name" value="PAS-assoc_C"/>
</dbReference>
<name>A0A7K3NH83_9BACT</name>
<sequence>MLNRRCKFLYAGVAALSIWSYVIYFSYGHTLGIQRESLYLQAVTEARIAFEKDLAYRLWNARLGGVYAEESDLAPPNPYLDIPNRDLTMPSGQKLTMVNPAYMTRMVHELMAEGTGLKGHITSLTPIRPQNAPTEWEVKALQSFSNGVKEVHYLDSEKDEPVLRFMRPMFVEKPCLKCHAKQGYHLGDIRGGISVTVPMEPFDRTFAVFSSQEQNLHVMIWAFGVGFLVIVLAAVCYLDRRRKSSEVAVRRSEERYRSIVEEQVDLVSRFVPDGTFVYVNQGYCHFFEKSREALVGTKWHTIVEGNDIPWIQEKLSRLSPQSPIVTIENRVMNSKGDVRWVQFSNRAFFDDAGTIVEIQSVGRDITERKLSEEALQEAKSQAEAASRTKSEFLANMSHEIRTPLNGVMGMLQLIEATHLDDEQREYAHHALTAAKRLTRLLTDILDLSKIEAGKLSLRASQFDLRTVEQSIMDLFAMAAREKGLGLTFTIDGKTPATLIGDEARLLQVLFNLIGNAIKFTDHGDIAVGISPLPFTGNASCRILFTISDTGIGISEEHAQAIFEPFVQGENAYVRSYQGAGLGLSIVRRLVTLMGGELALESTPGQGSTFSFSLPFTLPVEKTSGQTDTEQDREPAAGFFKILVVEDDALSRLSIVRLLQRHGHAAIAANDGQEALQRLKEQDFDIILMDVQMPVMDGVKATNAIRTSPEFKEKSTIPIIAMTAYAMAGDKEKFLAAGMDSYISKPVDMEILKEVMARVMKKPPTQA</sequence>
<evidence type="ECO:0000313" key="18">
    <source>
        <dbReference type="Proteomes" id="UP000469724"/>
    </source>
</evidence>
<keyword evidence="4" id="KW-0808">Transferase</keyword>
<evidence type="ECO:0000256" key="10">
    <source>
        <dbReference type="ARBA" id="ARBA00068150"/>
    </source>
</evidence>
<keyword evidence="13" id="KW-0472">Membrane</keyword>